<feature type="coiled-coil region" evidence="4">
    <location>
        <begin position="793"/>
        <end position="837"/>
    </location>
</feature>
<accession>A0A0J7LAG9</accession>
<keyword evidence="1" id="KW-0378">Hydrolase</keyword>
<dbReference type="STRING" id="67767.A0A0J7LAG9"/>
<feature type="region of interest" description="Disordered" evidence="5">
    <location>
        <begin position="238"/>
        <end position="268"/>
    </location>
</feature>
<evidence type="ECO:0000256" key="1">
    <source>
        <dbReference type="ARBA" id="ARBA00022801"/>
    </source>
</evidence>
<feature type="coiled-coil region" evidence="4">
    <location>
        <begin position="1117"/>
        <end position="1177"/>
    </location>
</feature>
<dbReference type="Gene3D" id="3.90.215.10">
    <property type="entry name" value="Gamma Fibrinogen, chain A, domain 1"/>
    <property type="match status" value="1"/>
</dbReference>
<dbReference type="InterPro" id="IPR014716">
    <property type="entry name" value="Fibrinogen_a/b/g_C_1"/>
</dbReference>
<keyword evidence="8" id="KW-1185">Reference proteome</keyword>
<dbReference type="OrthoDB" id="159395at2759"/>
<evidence type="ECO:0000259" key="6">
    <source>
        <dbReference type="PROSITE" id="PS51406"/>
    </source>
</evidence>
<dbReference type="GO" id="GO:0005737">
    <property type="term" value="C:cytoplasm"/>
    <property type="evidence" value="ECO:0007669"/>
    <property type="project" value="TreeGrafter"/>
</dbReference>
<reference evidence="7 8" key="1">
    <citation type="submission" date="2015-04" db="EMBL/GenBank/DDBJ databases">
        <title>Lasius niger genome sequencing.</title>
        <authorList>
            <person name="Konorov E.A."/>
            <person name="Nikitin M.A."/>
            <person name="Kirill M.V."/>
            <person name="Chang P."/>
        </authorList>
    </citation>
    <scope>NUCLEOTIDE SEQUENCE [LARGE SCALE GENOMIC DNA]</scope>
    <source>
        <tissue evidence="7">Whole</tissue>
    </source>
</reference>
<dbReference type="SMART" id="SM00186">
    <property type="entry name" value="FBG"/>
    <property type="match status" value="1"/>
</dbReference>
<comment type="caution">
    <text evidence="7">The sequence shown here is derived from an EMBL/GenBank/DDBJ whole genome shotgun (WGS) entry which is preliminary data.</text>
</comment>
<protein>
    <submittedName>
        <fullName evidence="7">Type ii inositol--bisphosphate 4-phosphatase</fullName>
    </submittedName>
</protein>
<feature type="compositionally biased region" description="Basic and acidic residues" evidence="5">
    <location>
        <begin position="252"/>
        <end position="268"/>
    </location>
</feature>
<evidence type="ECO:0000256" key="5">
    <source>
        <dbReference type="SAM" id="MobiDB-lite"/>
    </source>
</evidence>
<sequence length="1380" mass="155988">MWVHNDTLNKCGFYDFISVGAFTAHSHKSKNGGLIRLVQALKESPMRSNQLYQGTSKITMAHDAIQAIKQLRRDVVEAMRSLMKLAKEKQTSGMLPICEDMITKTRILLSLWDPGLVEEALTFLEEYKVAKVQEDSTSTTTSDDTLTLDFRVNQSLSPFKRITQQLNFDLRSPDFDDFVTPDTPECVQDIWSKSSIKNGEYASISYSRHDAPNNNAGEGDVAEENFVIFPDVEDYPKQTEMEQIDENLQRNYDNERKENYDDEKEDLKNDADPCKRFLDTQKMCNSPSANYYKPTDEPEPWDLTQLNIEASVMCLVSKVKFLCGRCSSPAVRLRNKGSLGRSQSLKGCLPSNRHNAEVVTIQPKNGLKCEESNKLLDESNEQRQQSSPGLEKPAFSKAKEGITDTYCNSSSNEVCQAVDSMTRVIKSNSGQRNKFTEGLDFASIVDWTSELRPSMKKLRQAMDGLLKTARLTHSVFRVQEDSKAAQRACNVRYRRDVCFSQALTALVTGIMAKLWCQRPDPMFLLILTTLGPLVSFEGLLSYYGDEIDMWGDMAVAVEDTHTVTFTLSRCGIQSRIGGKANAFQLPLPRVVGSRSALTVILPVPDAIYSLLPLVPSSRQTLSFNVTPVFFNVGINEMASLAESLGTTKPQEKSNMDNFDRLNEYYLRFKKLNLPTEPTSTRFAARSILGHTLSDMMVNLKMCVQEKVNKNVEILQLSSQICRKMRGLRFTSCKSAKDRTGMSITLEQVNILSSEYHLAEDEYTRALDCMRSTRADENLSSTIKLLQEQVSALLDHRQEDYNALEESLKRSMEKNTELIVLRNEVKQLRKEVNALRGGSGNEAKNERLRVRWLGSAVTELQSEVAEVLRTRNASEELAERSRMRSELALLKGDVSEVGRSIRDLGGRITKIEAILGTIRLDIAATKERASLLSRSCADVSSQLSTVQIELKSLKCESTLPGQDSQKSEHHDKADLFRNEVSRLHEITSARKRSYFRALAHRARFEERLRNVERKISVVARKRAMIEKRVVYEDPEHLEERVKSLELTQTELSRKMSNASRDLVSMNKLDESLVRLYDSVRLLEEAVYTNRSEVKRELARLGINAARKAAELSLTREELGNLRRAVQALSVSASQLQERSDVQRKSLDTLNETLSRLDLSRNLAKAANVTHELEQVEDQYRLMVDSLPGNCEERDGLTLLAPGPGAPLLASCRAGWIVVARRIDGAIDFDRTWNEYSVGFGSPVSEFWLGNEALHRLTRDNCSRLRVDLIDTYGVHWHAEYEHFTVDSEETGYRLHVSGYSGNATDALSYQDGMAFSAKDRDMDISTTDCAANYRGGWWFSHCQHANLNGRYSLGLTWFQSTTNEWMAVASSEMSVQRKQNC</sequence>
<organism evidence="7 8">
    <name type="scientific">Lasius niger</name>
    <name type="common">Black garden ant</name>
    <dbReference type="NCBI Taxonomy" id="67767"/>
    <lineage>
        <taxon>Eukaryota</taxon>
        <taxon>Metazoa</taxon>
        <taxon>Ecdysozoa</taxon>
        <taxon>Arthropoda</taxon>
        <taxon>Hexapoda</taxon>
        <taxon>Insecta</taxon>
        <taxon>Pterygota</taxon>
        <taxon>Neoptera</taxon>
        <taxon>Endopterygota</taxon>
        <taxon>Hymenoptera</taxon>
        <taxon>Apocrita</taxon>
        <taxon>Aculeata</taxon>
        <taxon>Formicoidea</taxon>
        <taxon>Formicidae</taxon>
        <taxon>Formicinae</taxon>
        <taxon>Lasius</taxon>
        <taxon>Lasius</taxon>
    </lineage>
</organism>
<dbReference type="InterPro" id="IPR036056">
    <property type="entry name" value="Fibrinogen-like_C"/>
</dbReference>
<dbReference type="PROSITE" id="PS00514">
    <property type="entry name" value="FIBRINOGEN_C_1"/>
    <property type="match status" value="1"/>
</dbReference>
<name>A0A0J7LAG9_LASNI</name>
<dbReference type="PANTHER" id="PTHR12187">
    <property type="entry name" value="AGAP000124-PA"/>
    <property type="match status" value="1"/>
</dbReference>
<dbReference type="GO" id="GO:0016316">
    <property type="term" value="F:phosphatidylinositol-3,4-bisphosphate 4-phosphatase activity"/>
    <property type="evidence" value="ECO:0007669"/>
    <property type="project" value="InterPro"/>
</dbReference>
<dbReference type="InterPro" id="IPR039034">
    <property type="entry name" value="INPP4"/>
</dbReference>
<dbReference type="Proteomes" id="UP000036403">
    <property type="component" value="Unassembled WGS sequence"/>
</dbReference>
<dbReference type="InterPro" id="IPR002181">
    <property type="entry name" value="Fibrinogen_a/b/g_C_dom"/>
</dbReference>
<dbReference type="PROSITE" id="PS51406">
    <property type="entry name" value="FIBRINOGEN_C_2"/>
    <property type="match status" value="1"/>
</dbReference>
<keyword evidence="4" id="KW-0175">Coiled coil</keyword>
<keyword evidence="3" id="KW-1015">Disulfide bond</keyword>
<feature type="domain" description="Fibrinogen C-terminal" evidence="6">
    <location>
        <begin position="1180"/>
        <end position="1378"/>
    </location>
</feature>
<evidence type="ECO:0000313" key="8">
    <source>
        <dbReference type="Proteomes" id="UP000036403"/>
    </source>
</evidence>
<dbReference type="PaxDb" id="67767-A0A0J7LAG9"/>
<dbReference type="InterPro" id="IPR020837">
    <property type="entry name" value="Fibrinogen_CS"/>
</dbReference>
<evidence type="ECO:0000256" key="2">
    <source>
        <dbReference type="ARBA" id="ARBA00023098"/>
    </source>
</evidence>
<evidence type="ECO:0000256" key="3">
    <source>
        <dbReference type="ARBA" id="ARBA00023157"/>
    </source>
</evidence>
<dbReference type="EMBL" id="LBMM01000112">
    <property type="protein sequence ID" value="KMR04882.1"/>
    <property type="molecule type" value="Genomic_DNA"/>
</dbReference>
<dbReference type="PANTHER" id="PTHR12187:SF11">
    <property type="entry name" value="PHOSPHATIDYLINOSITOL-3,4-BISPHOSPHATE 4-PHOSPHATASE"/>
    <property type="match status" value="1"/>
</dbReference>
<keyword evidence="2" id="KW-0443">Lipid metabolism</keyword>
<proteinExistence type="predicted"/>
<evidence type="ECO:0000256" key="4">
    <source>
        <dbReference type="SAM" id="Coils"/>
    </source>
</evidence>
<evidence type="ECO:0000313" key="7">
    <source>
        <dbReference type="EMBL" id="KMR04882.1"/>
    </source>
</evidence>
<dbReference type="CDD" id="cd00087">
    <property type="entry name" value="FReD"/>
    <property type="match status" value="1"/>
</dbReference>
<dbReference type="SUPFAM" id="SSF56496">
    <property type="entry name" value="Fibrinogen C-terminal domain-like"/>
    <property type="match status" value="1"/>
</dbReference>
<gene>
    <name evidence="7" type="ORF">RF55_381</name>
</gene>
<dbReference type="Pfam" id="PF00147">
    <property type="entry name" value="Fibrinogen_C"/>
    <property type="match status" value="1"/>
</dbReference>